<dbReference type="AlphaFoldDB" id="A0A1D2MFM6"/>
<dbReference type="InterPro" id="IPR005821">
    <property type="entry name" value="Ion_trans_dom"/>
</dbReference>
<protein>
    <submittedName>
        <fullName evidence="7">Sodium channel protein para</fullName>
    </submittedName>
</protein>
<dbReference type="GO" id="GO:0005248">
    <property type="term" value="F:voltage-gated sodium channel activity"/>
    <property type="evidence" value="ECO:0007669"/>
    <property type="project" value="TreeGrafter"/>
</dbReference>
<feature type="domain" description="Ion transport" evidence="6">
    <location>
        <begin position="59"/>
        <end position="125"/>
    </location>
</feature>
<evidence type="ECO:0000256" key="5">
    <source>
        <dbReference type="SAM" id="Phobius"/>
    </source>
</evidence>
<evidence type="ECO:0000313" key="7">
    <source>
        <dbReference type="EMBL" id="ODM91691.1"/>
    </source>
</evidence>
<evidence type="ECO:0000256" key="3">
    <source>
        <dbReference type="ARBA" id="ARBA00022989"/>
    </source>
</evidence>
<gene>
    <name evidence="7" type="ORF">Ocin01_14999</name>
</gene>
<dbReference type="GO" id="GO:0086010">
    <property type="term" value="P:membrane depolarization during action potential"/>
    <property type="evidence" value="ECO:0007669"/>
    <property type="project" value="TreeGrafter"/>
</dbReference>
<organism evidence="7 8">
    <name type="scientific">Orchesella cincta</name>
    <name type="common">Springtail</name>
    <name type="synonym">Podura cincta</name>
    <dbReference type="NCBI Taxonomy" id="48709"/>
    <lineage>
        <taxon>Eukaryota</taxon>
        <taxon>Metazoa</taxon>
        <taxon>Ecdysozoa</taxon>
        <taxon>Arthropoda</taxon>
        <taxon>Hexapoda</taxon>
        <taxon>Collembola</taxon>
        <taxon>Entomobryomorpha</taxon>
        <taxon>Entomobryoidea</taxon>
        <taxon>Orchesellidae</taxon>
        <taxon>Orchesellinae</taxon>
        <taxon>Orchesella</taxon>
    </lineage>
</organism>
<dbReference type="OrthoDB" id="6766014at2759"/>
<feature type="transmembrane region" description="Helical" evidence="5">
    <location>
        <begin position="68"/>
        <end position="87"/>
    </location>
</feature>
<dbReference type="PANTHER" id="PTHR10037">
    <property type="entry name" value="VOLTAGE-GATED CATION CHANNEL CALCIUM AND SODIUM"/>
    <property type="match status" value="1"/>
</dbReference>
<comment type="caution">
    <text evidence="7">The sequence shown here is derived from an EMBL/GenBank/DDBJ whole genome shotgun (WGS) entry which is preliminary data.</text>
</comment>
<dbReference type="EMBL" id="LJIJ01001451">
    <property type="protein sequence ID" value="ODM91691.1"/>
    <property type="molecule type" value="Genomic_DNA"/>
</dbReference>
<evidence type="ECO:0000256" key="1">
    <source>
        <dbReference type="ARBA" id="ARBA00004141"/>
    </source>
</evidence>
<keyword evidence="3 5" id="KW-1133">Transmembrane helix</keyword>
<evidence type="ECO:0000313" key="8">
    <source>
        <dbReference type="Proteomes" id="UP000094527"/>
    </source>
</evidence>
<dbReference type="STRING" id="48709.A0A1D2MFM6"/>
<name>A0A1D2MFM6_ORCCI</name>
<evidence type="ECO:0000259" key="6">
    <source>
        <dbReference type="Pfam" id="PF00520"/>
    </source>
</evidence>
<comment type="subcellular location">
    <subcellularLocation>
        <location evidence="1">Membrane</location>
        <topology evidence="1">Multi-pass membrane protein</topology>
    </subcellularLocation>
</comment>
<accession>A0A1D2MFM6</accession>
<dbReference type="Pfam" id="PF00520">
    <property type="entry name" value="Ion_trans"/>
    <property type="match status" value="2"/>
</dbReference>
<feature type="transmembrane region" description="Helical" evidence="5">
    <location>
        <begin position="99"/>
        <end position="122"/>
    </location>
</feature>
<sequence>CNGTQRHHEGSEPPEDLKVERVAGQVLWKKSNALFLYQIFSVSGIVAFLGVSSRKIIAFVVFDAFTELFITLAIVVNTVFTTIFGVECAAKLMAMSPKFYFQVGWNVFDFIIVVFSLIEVIFEDANLPGITPSFQTCKIMANPESSDKYHGVFAPQTVLFHVESTDKTHLFPGAEMPRWNFTDFGHSFMIIFRVLCGEWIESMWDCMLVTGGACVPFFLATVVIGNLVVLNLFLALLLSSFGASNLSSSPDAETNKIAEAFGRIGRFIRWVKAGVRAFFKAIGDFFVAARIK</sequence>
<dbReference type="InterPro" id="IPR043203">
    <property type="entry name" value="VGCC_Ca_Na"/>
</dbReference>
<evidence type="ECO:0000256" key="4">
    <source>
        <dbReference type="ARBA" id="ARBA00023136"/>
    </source>
</evidence>
<keyword evidence="4 5" id="KW-0472">Membrane</keyword>
<reference evidence="7 8" key="1">
    <citation type="journal article" date="2016" name="Genome Biol. Evol.">
        <title>Gene Family Evolution Reflects Adaptation to Soil Environmental Stressors in the Genome of the Collembolan Orchesella cincta.</title>
        <authorList>
            <person name="Faddeeva-Vakhrusheva A."/>
            <person name="Derks M.F."/>
            <person name="Anvar S.Y."/>
            <person name="Agamennone V."/>
            <person name="Suring W."/>
            <person name="Smit S."/>
            <person name="van Straalen N.M."/>
            <person name="Roelofs D."/>
        </authorList>
    </citation>
    <scope>NUCLEOTIDE SEQUENCE [LARGE SCALE GENOMIC DNA]</scope>
    <source>
        <tissue evidence="7">Mixed pool</tissue>
    </source>
</reference>
<dbReference type="GO" id="GO:0001518">
    <property type="term" value="C:voltage-gated sodium channel complex"/>
    <property type="evidence" value="ECO:0007669"/>
    <property type="project" value="TreeGrafter"/>
</dbReference>
<dbReference type="InterPro" id="IPR027359">
    <property type="entry name" value="Volt_channel_dom_sf"/>
</dbReference>
<dbReference type="Gene3D" id="1.10.287.70">
    <property type="match status" value="1"/>
</dbReference>
<dbReference type="Proteomes" id="UP000094527">
    <property type="component" value="Unassembled WGS sequence"/>
</dbReference>
<keyword evidence="2 5" id="KW-0812">Transmembrane</keyword>
<keyword evidence="8" id="KW-1185">Reference proteome</keyword>
<proteinExistence type="predicted"/>
<feature type="transmembrane region" description="Helical" evidence="5">
    <location>
        <begin position="217"/>
        <end position="238"/>
    </location>
</feature>
<feature type="domain" description="Ion transport" evidence="6">
    <location>
        <begin position="173"/>
        <end position="244"/>
    </location>
</feature>
<keyword evidence="7" id="KW-0813">Transport</keyword>
<keyword evidence="7" id="KW-0407">Ion channel</keyword>
<feature type="non-terminal residue" evidence="7">
    <location>
        <position position="1"/>
    </location>
</feature>
<feature type="transmembrane region" description="Helical" evidence="5">
    <location>
        <begin position="34"/>
        <end position="62"/>
    </location>
</feature>
<dbReference type="SUPFAM" id="SSF81324">
    <property type="entry name" value="Voltage-gated potassium channels"/>
    <property type="match status" value="1"/>
</dbReference>
<dbReference type="PANTHER" id="PTHR10037:SF288">
    <property type="entry name" value="SODIUM CHANNEL PROTEIN PARA"/>
    <property type="match status" value="1"/>
</dbReference>
<keyword evidence="7" id="KW-0406">Ion transport</keyword>
<dbReference type="GO" id="GO:0019228">
    <property type="term" value="P:neuronal action potential"/>
    <property type="evidence" value="ECO:0007669"/>
    <property type="project" value="TreeGrafter"/>
</dbReference>
<dbReference type="Gene3D" id="1.20.120.350">
    <property type="entry name" value="Voltage-gated potassium channels. Chain C"/>
    <property type="match status" value="1"/>
</dbReference>
<evidence type="ECO:0000256" key="2">
    <source>
        <dbReference type="ARBA" id="ARBA00022692"/>
    </source>
</evidence>